<comment type="subunit">
    <text evidence="1">Monomer.</text>
</comment>
<keyword evidence="6" id="KW-1185">Reference proteome</keyword>
<dbReference type="EMBL" id="PVLF01000003">
    <property type="protein sequence ID" value="PRH83224.1"/>
    <property type="molecule type" value="Genomic_DNA"/>
</dbReference>
<keyword evidence="4" id="KW-0653">Protein transport</keyword>
<gene>
    <name evidence="5" type="ORF">C6N40_03440</name>
</gene>
<reference evidence="5 6" key="1">
    <citation type="submission" date="2018-03" db="EMBL/GenBank/DDBJ databases">
        <title>Arenimonas caeni sp. nov., isolated from activated sludge.</title>
        <authorList>
            <person name="Liu H."/>
        </authorList>
    </citation>
    <scope>NUCLEOTIDE SEQUENCE [LARGE SCALE GENOMIC DNA]</scope>
    <source>
        <strain evidence="6">z29</strain>
    </source>
</reference>
<dbReference type="GO" id="GO:0015031">
    <property type="term" value="P:protein transport"/>
    <property type="evidence" value="ECO:0007669"/>
    <property type="project" value="UniProtKB-KW"/>
</dbReference>
<dbReference type="CDD" id="cd16325">
    <property type="entry name" value="LolA"/>
    <property type="match status" value="1"/>
</dbReference>
<evidence type="ECO:0000313" key="6">
    <source>
        <dbReference type="Proteomes" id="UP000241736"/>
    </source>
</evidence>
<protein>
    <submittedName>
        <fullName evidence="5">Outer membrane lipoprotein carrier protein LolA</fullName>
    </submittedName>
</protein>
<accession>A0A2P6MB65</accession>
<dbReference type="Gene3D" id="2.50.20.10">
    <property type="entry name" value="Lipoprotein localisation LolA/LolB/LppX"/>
    <property type="match status" value="1"/>
</dbReference>
<dbReference type="InterPro" id="IPR029046">
    <property type="entry name" value="LolA/LolB/LppX"/>
</dbReference>
<sequence>MLCVAGSAAAAPGESLVSRWLLFVLALVLAAPALASPPDGVAARLRQPEVLRGGFEQDKQLQGFRNPLRSSGDFLLVRGRGLAWDTRAPFPSGTVIGARGIIVSTPDGGERVLARADDPAQDLLMALVGADLEALARSFETQETLLEDGRWRLRLLPRDAGLHSVFASVELAGDEHVREVRIEEAGGDTTVLRFLELRTSPPPTDAELARLD</sequence>
<dbReference type="InterPro" id="IPR004564">
    <property type="entry name" value="OM_lipoprot_carrier_LolA-like"/>
</dbReference>
<evidence type="ECO:0000256" key="3">
    <source>
        <dbReference type="ARBA" id="ARBA00022729"/>
    </source>
</evidence>
<dbReference type="OrthoDB" id="5700849at2"/>
<comment type="caution">
    <text evidence="5">The sequence shown here is derived from an EMBL/GenBank/DDBJ whole genome shotgun (WGS) entry which is preliminary data.</text>
</comment>
<name>A0A2P6MB65_9GAMM</name>
<evidence type="ECO:0000313" key="5">
    <source>
        <dbReference type="EMBL" id="PRH83224.1"/>
    </source>
</evidence>
<evidence type="ECO:0000256" key="1">
    <source>
        <dbReference type="ARBA" id="ARBA00011245"/>
    </source>
</evidence>
<dbReference type="Proteomes" id="UP000241736">
    <property type="component" value="Unassembled WGS sequence"/>
</dbReference>
<dbReference type="AlphaFoldDB" id="A0A2P6MB65"/>
<proteinExistence type="predicted"/>
<evidence type="ECO:0000256" key="2">
    <source>
        <dbReference type="ARBA" id="ARBA00022448"/>
    </source>
</evidence>
<keyword evidence="2" id="KW-0813">Transport</keyword>
<dbReference type="Pfam" id="PF03548">
    <property type="entry name" value="LolA"/>
    <property type="match status" value="1"/>
</dbReference>
<evidence type="ECO:0000256" key="4">
    <source>
        <dbReference type="ARBA" id="ARBA00022927"/>
    </source>
</evidence>
<organism evidence="5 6">
    <name type="scientific">Arenimonas caeni</name>
    <dbReference type="NCBI Taxonomy" id="2058085"/>
    <lineage>
        <taxon>Bacteria</taxon>
        <taxon>Pseudomonadati</taxon>
        <taxon>Pseudomonadota</taxon>
        <taxon>Gammaproteobacteria</taxon>
        <taxon>Lysobacterales</taxon>
        <taxon>Lysobacteraceae</taxon>
        <taxon>Arenimonas</taxon>
    </lineage>
</organism>
<keyword evidence="5" id="KW-0449">Lipoprotein</keyword>
<dbReference type="SUPFAM" id="SSF89392">
    <property type="entry name" value="Prokaryotic lipoproteins and lipoprotein localization factors"/>
    <property type="match status" value="1"/>
</dbReference>
<keyword evidence="3" id="KW-0732">Signal</keyword>